<dbReference type="EMBL" id="JANBPG010001028">
    <property type="protein sequence ID" value="KAJ1892231.1"/>
    <property type="molecule type" value="Genomic_DNA"/>
</dbReference>
<comment type="caution">
    <text evidence="1">The sequence shown here is derived from an EMBL/GenBank/DDBJ whole genome shotgun (WGS) entry which is preliminary data.</text>
</comment>
<evidence type="ECO:0000313" key="1">
    <source>
        <dbReference type="EMBL" id="KAJ1892231.1"/>
    </source>
</evidence>
<accession>A0ACC1IFG9</accession>
<reference evidence="1" key="1">
    <citation type="submission" date="2022-07" db="EMBL/GenBank/DDBJ databases">
        <title>Phylogenomic reconstructions and comparative analyses of Kickxellomycotina fungi.</title>
        <authorList>
            <person name="Reynolds N.K."/>
            <person name="Stajich J.E."/>
            <person name="Barry K."/>
            <person name="Grigoriev I.V."/>
            <person name="Crous P."/>
            <person name="Smith M.E."/>
        </authorList>
    </citation>
    <scope>NUCLEOTIDE SEQUENCE</scope>
    <source>
        <strain evidence="1">Benny 63K</strain>
    </source>
</reference>
<proteinExistence type="predicted"/>
<keyword evidence="2" id="KW-1185">Reference proteome</keyword>
<organism evidence="1 2">
    <name type="scientific">Kickxella alabastrina</name>
    <dbReference type="NCBI Taxonomy" id="61397"/>
    <lineage>
        <taxon>Eukaryota</taxon>
        <taxon>Fungi</taxon>
        <taxon>Fungi incertae sedis</taxon>
        <taxon>Zoopagomycota</taxon>
        <taxon>Kickxellomycotina</taxon>
        <taxon>Kickxellomycetes</taxon>
        <taxon>Kickxellales</taxon>
        <taxon>Kickxellaceae</taxon>
        <taxon>Kickxella</taxon>
    </lineage>
</organism>
<name>A0ACC1IFG9_9FUNG</name>
<evidence type="ECO:0000313" key="2">
    <source>
        <dbReference type="Proteomes" id="UP001150581"/>
    </source>
</evidence>
<sequence length="481" mass="53008">MAAASSDAQTARKRDKQGKQDKQGKHTLSDALIETLASRSPHRSTDEEDTNEPPKTQSEGARLALILLLGALLRLAILTLSPGFVANHLSSRVELSTPVTNHKRLVEGLHLAAHGISPYQGGLYHQSPLLLMLFKLPYALLPQFFSDVLYVAADVTVALLLAKMAVVKAALPALAGKKAVPGETVFRCLPSTVALLYLFNPLTLATSLSRSSIVFSHLATISALYSAIIGLTDCAVILAAVATHLSLYPVMLIAPICLMTFHLSQHTFKQQQQTLASSIILTLGKFILALFALHLSFAALYGAEYFSATFDFTLRVADLQPNVGLFWYFFIEIFDEFRSFFFVVFQLTALAFAVPVTWRFRNDPLFGAAMLVGVISALKSYPSWGDLSLFLGLLPLYEELAKYLQYTFLSANLLLYGVGLAPVFWYLWIEQGSGNANFFYAATLVYVFGQITLLFDLGGAMLRRELDIHHPETRSRTVVQE</sequence>
<gene>
    <name evidence="1" type="ORF">LPJ66_006469</name>
</gene>
<dbReference type="Proteomes" id="UP001150581">
    <property type="component" value="Unassembled WGS sequence"/>
</dbReference>
<protein>
    <submittedName>
        <fullName evidence="1">Uncharacterized protein</fullName>
    </submittedName>
</protein>